<dbReference type="InterPro" id="IPR016181">
    <property type="entry name" value="Acyl_CoA_acyltransferase"/>
</dbReference>
<comment type="caution">
    <text evidence="5">The sequence shown here is derived from an EMBL/GenBank/DDBJ whole genome shotgun (WGS) entry which is preliminary data.</text>
</comment>
<dbReference type="GO" id="GO:0016747">
    <property type="term" value="F:acyltransferase activity, transferring groups other than amino-acyl groups"/>
    <property type="evidence" value="ECO:0007669"/>
    <property type="project" value="InterPro"/>
</dbReference>
<dbReference type="EMBL" id="JACXYU010000001">
    <property type="protein sequence ID" value="MBD3930549.1"/>
    <property type="molecule type" value="Genomic_DNA"/>
</dbReference>
<evidence type="ECO:0000313" key="6">
    <source>
        <dbReference type="Proteomes" id="UP000632289"/>
    </source>
</evidence>
<keyword evidence="2" id="KW-0012">Acyltransferase</keyword>
<dbReference type="AlphaFoldDB" id="A0A927EVA8"/>
<dbReference type="InterPro" id="IPR000182">
    <property type="entry name" value="GNAT_dom"/>
</dbReference>
<evidence type="ECO:0000259" key="4">
    <source>
        <dbReference type="PROSITE" id="PS51186"/>
    </source>
</evidence>
<protein>
    <submittedName>
        <fullName evidence="5">GNAT family N-acetyltransferase</fullName>
    </submittedName>
</protein>
<accession>A0A927EVA8</accession>
<dbReference type="Proteomes" id="UP000632289">
    <property type="component" value="Unassembled WGS sequence"/>
</dbReference>
<keyword evidence="6" id="KW-1185">Reference proteome</keyword>
<gene>
    <name evidence="5" type="ORF">IF129_03025</name>
</gene>
<keyword evidence="1" id="KW-0808">Transferase</keyword>
<dbReference type="PANTHER" id="PTHR43877:SF2">
    <property type="entry name" value="AMINOALKYLPHOSPHONATE N-ACETYLTRANSFERASE-RELATED"/>
    <property type="match status" value="1"/>
</dbReference>
<reference evidence="5" key="1">
    <citation type="submission" date="2020-09" db="EMBL/GenBank/DDBJ databases">
        <title>Secondary metabolite and genome analysis of marine Streptomyces chumphonensis KK1-2T.</title>
        <authorList>
            <person name="Phongsopitanun W."/>
            <person name="Kanchanasin P."/>
            <person name="Pittayakhajonwut P."/>
            <person name="Suwanborirux K."/>
            <person name="Tanasupawat S."/>
        </authorList>
    </citation>
    <scope>NUCLEOTIDE SEQUENCE</scope>
    <source>
        <strain evidence="5">KK1-2</strain>
    </source>
</reference>
<dbReference type="PANTHER" id="PTHR43877">
    <property type="entry name" value="AMINOALKYLPHOSPHONATE N-ACETYLTRANSFERASE-RELATED-RELATED"/>
    <property type="match status" value="1"/>
</dbReference>
<dbReference type="PROSITE" id="PS51186">
    <property type="entry name" value="GNAT"/>
    <property type="match status" value="1"/>
</dbReference>
<dbReference type="InterPro" id="IPR050832">
    <property type="entry name" value="Bact_Acetyltransf"/>
</dbReference>
<evidence type="ECO:0000313" key="5">
    <source>
        <dbReference type="EMBL" id="MBD3930549.1"/>
    </source>
</evidence>
<feature type="domain" description="N-acetyltransferase" evidence="4">
    <location>
        <begin position="24"/>
        <end position="167"/>
    </location>
</feature>
<proteinExistence type="predicted"/>
<evidence type="ECO:0000256" key="2">
    <source>
        <dbReference type="ARBA" id="ARBA00023315"/>
    </source>
</evidence>
<sequence length="167" mass="17450">MPSSSARPSSPRPEPGSDRVVAEEPVSAASSRALLDAYAREVGAAIGVSPADLTGTGADLTPPSGVFLVVRMGGEPVACAGVRRLDGDTAELKRMYVASAARGRGVAKGLLDAAEEAARRLGAARMVLDTRAELEAARRLYERRGYAEVPPYNANAMAGHWYAKALL</sequence>
<dbReference type="RefSeq" id="WP_191207814.1">
    <property type="nucleotide sequence ID" value="NZ_BAABKL010000039.1"/>
</dbReference>
<dbReference type="Gene3D" id="3.40.630.30">
    <property type="match status" value="1"/>
</dbReference>
<dbReference type="CDD" id="cd04301">
    <property type="entry name" value="NAT_SF"/>
    <property type="match status" value="1"/>
</dbReference>
<feature type="region of interest" description="Disordered" evidence="3">
    <location>
        <begin position="1"/>
        <end position="25"/>
    </location>
</feature>
<dbReference type="SUPFAM" id="SSF55729">
    <property type="entry name" value="Acyl-CoA N-acyltransferases (Nat)"/>
    <property type="match status" value="1"/>
</dbReference>
<organism evidence="5 6">
    <name type="scientific">Streptomyces chumphonensis</name>
    <dbReference type="NCBI Taxonomy" id="1214925"/>
    <lineage>
        <taxon>Bacteria</taxon>
        <taxon>Bacillati</taxon>
        <taxon>Actinomycetota</taxon>
        <taxon>Actinomycetes</taxon>
        <taxon>Kitasatosporales</taxon>
        <taxon>Streptomycetaceae</taxon>
        <taxon>Streptomyces</taxon>
    </lineage>
</organism>
<name>A0A927EVA8_9ACTN</name>
<evidence type="ECO:0000256" key="1">
    <source>
        <dbReference type="ARBA" id="ARBA00022679"/>
    </source>
</evidence>
<dbReference type="Pfam" id="PF00583">
    <property type="entry name" value="Acetyltransf_1"/>
    <property type="match status" value="1"/>
</dbReference>
<evidence type="ECO:0000256" key="3">
    <source>
        <dbReference type="SAM" id="MobiDB-lite"/>
    </source>
</evidence>